<dbReference type="InterPro" id="IPR032675">
    <property type="entry name" value="LRR_dom_sf"/>
</dbReference>
<dbReference type="Proteomes" id="UP000235145">
    <property type="component" value="Unassembled WGS sequence"/>
</dbReference>
<dbReference type="Gramene" id="rna-gnl|WGS:NBSK|LSAT_7X32101_mrna">
    <property type="protein sequence ID" value="cds-PLY74564.1"/>
    <property type="gene ID" value="gene-LSAT_7X32101"/>
</dbReference>
<protein>
    <recommendedName>
        <fullName evidence="1">F-box domain-containing protein</fullName>
    </recommendedName>
</protein>
<dbReference type="InterPro" id="IPR036047">
    <property type="entry name" value="F-box-like_dom_sf"/>
</dbReference>
<name>A0A9R1X1N9_LACSA</name>
<dbReference type="Pfam" id="PF12937">
    <property type="entry name" value="F-box-like"/>
    <property type="match status" value="1"/>
</dbReference>
<dbReference type="AlphaFoldDB" id="A0A9R1X1N9"/>
<dbReference type="InterPro" id="IPR001810">
    <property type="entry name" value="F-box_dom"/>
</dbReference>
<dbReference type="SUPFAM" id="SSF52047">
    <property type="entry name" value="RNI-like"/>
    <property type="match status" value="1"/>
</dbReference>
<dbReference type="OrthoDB" id="2095648at2759"/>
<dbReference type="Gene3D" id="3.80.10.10">
    <property type="entry name" value="Ribonuclease Inhibitor"/>
    <property type="match status" value="1"/>
</dbReference>
<feature type="domain" description="F-box" evidence="1">
    <location>
        <begin position="16"/>
        <end position="63"/>
    </location>
</feature>
<proteinExistence type="predicted"/>
<reference evidence="2 3" key="1">
    <citation type="journal article" date="2017" name="Nat. Commun.">
        <title>Genome assembly with in vitro proximity ligation data and whole-genome triplication in lettuce.</title>
        <authorList>
            <person name="Reyes-Chin-Wo S."/>
            <person name="Wang Z."/>
            <person name="Yang X."/>
            <person name="Kozik A."/>
            <person name="Arikit S."/>
            <person name="Song C."/>
            <person name="Xia L."/>
            <person name="Froenicke L."/>
            <person name="Lavelle D.O."/>
            <person name="Truco M.J."/>
            <person name="Xia R."/>
            <person name="Zhu S."/>
            <person name="Xu C."/>
            <person name="Xu H."/>
            <person name="Xu X."/>
            <person name="Cox K."/>
            <person name="Korf I."/>
            <person name="Meyers B.C."/>
            <person name="Michelmore R.W."/>
        </authorList>
    </citation>
    <scope>NUCLEOTIDE SEQUENCE [LARGE SCALE GENOMIC DNA]</scope>
    <source>
        <strain evidence="3">cv. Salinas</strain>
        <tissue evidence="2">Seedlings</tissue>
    </source>
</reference>
<keyword evidence="3" id="KW-1185">Reference proteome</keyword>
<dbReference type="EMBL" id="NBSK02000007">
    <property type="protein sequence ID" value="KAJ0195846.1"/>
    <property type="molecule type" value="Genomic_DNA"/>
</dbReference>
<accession>A0A9R1X1N9</accession>
<dbReference type="PROSITE" id="PS50181">
    <property type="entry name" value="FBOX"/>
    <property type="match status" value="1"/>
</dbReference>
<evidence type="ECO:0000259" key="1">
    <source>
        <dbReference type="PROSITE" id="PS50181"/>
    </source>
</evidence>
<dbReference type="PANTHER" id="PTHR38926">
    <property type="entry name" value="F-BOX DOMAIN CONTAINING PROTEIN, EXPRESSED"/>
    <property type="match status" value="1"/>
</dbReference>
<dbReference type="PANTHER" id="PTHR38926:SF2">
    <property type="entry name" value="F-BOX_LRR-REPEAT PROTEIN 21-RELATED"/>
    <property type="match status" value="1"/>
</dbReference>
<dbReference type="GO" id="GO:1905761">
    <property type="term" value="F:SCF ubiquitin ligase complex binding"/>
    <property type="evidence" value="ECO:0000318"/>
    <property type="project" value="GO_Central"/>
</dbReference>
<dbReference type="SUPFAM" id="SSF81383">
    <property type="entry name" value="F-box domain"/>
    <property type="match status" value="1"/>
</dbReference>
<organism evidence="2 3">
    <name type="scientific">Lactuca sativa</name>
    <name type="common">Garden lettuce</name>
    <dbReference type="NCBI Taxonomy" id="4236"/>
    <lineage>
        <taxon>Eukaryota</taxon>
        <taxon>Viridiplantae</taxon>
        <taxon>Streptophyta</taxon>
        <taxon>Embryophyta</taxon>
        <taxon>Tracheophyta</taxon>
        <taxon>Spermatophyta</taxon>
        <taxon>Magnoliopsida</taxon>
        <taxon>eudicotyledons</taxon>
        <taxon>Gunneridae</taxon>
        <taxon>Pentapetalae</taxon>
        <taxon>asterids</taxon>
        <taxon>campanulids</taxon>
        <taxon>Asterales</taxon>
        <taxon>Asteraceae</taxon>
        <taxon>Cichorioideae</taxon>
        <taxon>Cichorieae</taxon>
        <taxon>Lactucinae</taxon>
        <taxon>Lactuca</taxon>
    </lineage>
</organism>
<dbReference type="Gene3D" id="1.20.1280.50">
    <property type="match status" value="1"/>
</dbReference>
<sequence>MASTSDAMPSSAMEESPNWLEMPPELMASILQRLGAVEILNSARKVCTTWRRICKDPDIWKTIDMHKPVDTWDMDYDLEILTKQAVDLSCGELIDISIEYFGSDDLLDHILLRSSKLKNLCLMNCFDITGSRLSQAVKRVPQLEKLHLSYISINVEDIELIGQNCPHLKSFKLNKEFRRPRIENDDDALAIANNMPELRHLQVFGSKMSNDGLEAILNSCPHLESLDVRRCFNLNLGGNLGKLCMERIKDFKRPNDSTENCGFHPRIHEFDDFDDMYSSGYSDVDEFSEGDFYEDYEFSGGSAVSEEDDYDYEYFDI</sequence>
<dbReference type="CDD" id="cd22164">
    <property type="entry name" value="F-box_AtSKIP19-like"/>
    <property type="match status" value="1"/>
</dbReference>
<gene>
    <name evidence="2" type="ORF">LSAT_V11C700354600</name>
</gene>
<comment type="caution">
    <text evidence="2">The sequence shown here is derived from an EMBL/GenBank/DDBJ whole genome shotgun (WGS) entry which is preliminary data.</text>
</comment>
<dbReference type="SMART" id="SM00256">
    <property type="entry name" value="FBOX"/>
    <property type="match status" value="1"/>
</dbReference>
<evidence type="ECO:0000313" key="3">
    <source>
        <dbReference type="Proteomes" id="UP000235145"/>
    </source>
</evidence>
<evidence type="ECO:0000313" key="2">
    <source>
        <dbReference type="EMBL" id="KAJ0195846.1"/>
    </source>
</evidence>